<evidence type="ECO:0000256" key="1">
    <source>
        <dbReference type="ARBA" id="ARBA00001602"/>
    </source>
</evidence>
<evidence type="ECO:0000256" key="5">
    <source>
        <dbReference type="ARBA" id="ARBA00023235"/>
    </source>
</evidence>
<evidence type="ECO:0000256" key="2">
    <source>
        <dbReference type="ARBA" id="ARBA00013090"/>
    </source>
</evidence>
<keyword evidence="5 7" id="KW-0413">Isomerase</keyword>
<gene>
    <name evidence="7 8" type="primary">murI</name>
    <name evidence="8" type="ORF">AGA_1537</name>
</gene>
<proteinExistence type="inferred from homology"/>
<name>A0A0U5BIQ3_9PROT</name>
<dbReference type="Pfam" id="PF01177">
    <property type="entry name" value="Asp_Glu_race"/>
    <property type="match status" value="1"/>
</dbReference>
<feature type="binding site" evidence="7">
    <location>
        <begin position="219"/>
        <end position="220"/>
    </location>
    <ligand>
        <name>substrate</name>
    </ligand>
</feature>
<keyword evidence="6 7" id="KW-0961">Cell wall biogenesis/degradation</keyword>
<dbReference type="EMBL" id="LN609302">
    <property type="protein sequence ID" value="CEF55646.1"/>
    <property type="molecule type" value="Genomic_DNA"/>
</dbReference>
<protein>
    <recommendedName>
        <fullName evidence="2 7">Glutamate racemase</fullName>
        <ecNumber evidence="2 7">5.1.1.3</ecNumber>
    </recommendedName>
</protein>
<dbReference type="Gene3D" id="3.40.50.1860">
    <property type="match status" value="2"/>
</dbReference>
<feature type="binding site" evidence="7">
    <location>
        <begin position="71"/>
        <end position="72"/>
    </location>
    <ligand>
        <name>substrate</name>
    </ligand>
</feature>
<reference evidence="9" key="1">
    <citation type="submission" date="2014-09" db="EMBL/GenBank/DDBJ databases">
        <authorList>
            <person name="Illeghems K.G."/>
        </authorList>
    </citation>
    <scope>NUCLEOTIDE SEQUENCE [LARGE SCALE GENOMIC DNA]</scope>
    <source>
        <strain evidence="9">LMG 23848T</strain>
    </source>
</reference>
<dbReference type="GO" id="GO:0008881">
    <property type="term" value="F:glutamate racemase activity"/>
    <property type="evidence" value="ECO:0007669"/>
    <property type="project" value="UniProtKB-UniRule"/>
</dbReference>
<comment type="similarity">
    <text evidence="7">Belongs to the aspartate/glutamate racemases family.</text>
</comment>
<dbReference type="GO" id="GO:0008360">
    <property type="term" value="P:regulation of cell shape"/>
    <property type="evidence" value="ECO:0007669"/>
    <property type="project" value="UniProtKB-KW"/>
</dbReference>
<evidence type="ECO:0000313" key="9">
    <source>
        <dbReference type="Proteomes" id="UP000068250"/>
    </source>
</evidence>
<dbReference type="PANTHER" id="PTHR21198:SF2">
    <property type="entry name" value="GLUTAMATE RACEMASE"/>
    <property type="match status" value="1"/>
</dbReference>
<evidence type="ECO:0000256" key="7">
    <source>
        <dbReference type="HAMAP-Rule" id="MF_00258"/>
    </source>
</evidence>
<keyword evidence="4 7" id="KW-0573">Peptidoglycan synthesis</keyword>
<dbReference type="InterPro" id="IPR018187">
    <property type="entry name" value="Asp/Glu_racemase_AS_1"/>
</dbReference>
<evidence type="ECO:0000256" key="6">
    <source>
        <dbReference type="ARBA" id="ARBA00023316"/>
    </source>
</evidence>
<comment type="catalytic activity">
    <reaction evidence="1 7">
        <text>L-glutamate = D-glutamate</text>
        <dbReference type="Rhea" id="RHEA:12813"/>
        <dbReference type="ChEBI" id="CHEBI:29985"/>
        <dbReference type="ChEBI" id="CHEBI:29986"/>
        <dbReference type="EC" id="5.1.1.3"/>
    </reaction>
</comment>
<comment type="function">
    <text evidence="7">Provides the (R)-glutamate required for cell wall biosynthesis.</text>
</comment>
<dbReference type="GO" id="GO:0009252">
    <property type="term" value="P:peptidoglycan biosynthetic process"/>
    <property type="evidence" value="ECO:0007669"/>
    <property type="project" value="UniProtKB-UniRule"/>
</dbReference>
<keyword evidence="3 7" id="KW-0133">Cell shape</keyword>
<dbReference type="UniPathway" id="UPA00219"/>
<dbReference type="InterPro" id="IPR015942">
    <property type="entry name" value="Asp/Glu/hydantoin_racemase"/>
</dbReference>
<feature type="active site" description="Proton donor/acceptor" evidence="7">
    <location>
        <position position="103"/>
    </location>
</feature>
<dbReference type="HAMAP" id="MF_00258">
    <property type="entry name" value="Glu_racemase"/>
    <property type="match status" value="1"/>
</dbReference>
<accession>A0A0U5BIQ3</accession>
<dbReference type="GO" id="GO:0071555">
    <property type="term" value="P:cell wall organization"/>
    <property type="evidence" value="ECO:0007669"/>
    <property type="project" value="UniProtKB-KW"/>
</dbReference>
<feature type="binding site" evidence="7">
    <location>
        <begin position="104"/>
        <end position="105"/>
    </location>
    <ligand>
        <name>substrate</name>
    </ligand>
</feature>
<sequence length="306" mass="33295">MAVLAVWKKLPNSRHARTNNTVQTTGPALSGPYRVLAFDSGIGGLGIVRAIRSLSPHIHVDYLADTAVFPYGEQDDALLIERIITLISQAITRLRPQAVIIACNTASTLALDALRAACPSTPFIGCVPPIRWAARQTQTGVIGLLATRATIRRPYLTRLHALYAPECTLIAHAAPRLASYAEQVFRGRSVPDNAIREEIEGLFTHPDSNRLDAIGLGCTHYTFMLDLLRRLAPPTITWLDPAGAVARHSCTVLQSLPPNKEDGRTPARAWFTACPQDADALTEHLPAYGFDGINLWEDQATLPCPA</sequence>
<dbReference type="InterPro" id="IPR004391">
    <property type="entry name" value="Glu_race"/>
</dbReference>
<dbReference type="EC" id="5.1.1.3" evidence="2 7"/>
<dbReference type="PANTHER" id="PTHR21198">
    <property type="entry name" value="GLUTAMATE RACEMASE"/>
    <property type="match status" value="1"/>
</dbReference>
<dbReference type="SUPFAM" id="SSF53681">
    <property type="entry name" value="Aspartate/glutamate racemase"/>
    <property type="match status" value="2"/>
</dbReference>
<feature type="active site" description="Proton donor/acceptor" evidence="7">
    <location>
        <position position="218"/>
    </location>
</feature>
<organism evidence="8 9">
    <name type="scientific">Acetobacter ghanensis</name>
    <dbReference type="NCBI Taxonomy" id="431306"/>
    <lineage>
        <taxon>Bacteria</taxon>
        <taxon>Pseudomonadati</taxon>
        <taxon>Pseudomonadota</taxon>
        <taxon>Alphaproteobacteria</taxon>
        <taxon>Acetobacterales</taxon>
        <taxon>Acetobacteraceae</taxon>
        <taxon>Acetobacter</taxon>
    </lineage>
</organism>
<evidence type="ECO:0000256" key="4">
    <source>
        <dbReference type="ARBA" id="ARBA00022984"/>
    </source>
</evidence>
<feature type="binding site" evidence="7">
    <location>
        <begin position="39"/>
        <end position="40"/>
    </location>
    <ligand>
        <name>substrate</name>
    </ligand>
</feature>
<evidence type="ECO:0000256" key="3">
    <source>
        <dbReference type="ARBA" id="ARBA00022960"/>
    </source>
</evidence>
<dbReference type="PROSITE" id="PS00923">
    <property type="entry name" value="ASP_GLU_RACEMASE_1"/>
    <property type="match status" value="1"/>
</dbReference>
<dbReference type="Proteomes" id="UP000068250">
    <property type="component" value="Chromosome I"/>
</dbReference>
<dbReference type="STRING" id="431306.AGA_1537"/>
<dbReference type="PATRIC" id="fig|431306.5.peg.1561"/>
<comment type="pathway">
    <text evidence="7">Cell wall biogenesis; peptidoglycan biosynthesis.</text>
</comment>
<dbReference type="InterPro" id="IPR001920">
    <property type="entry name" value="Asp/Glu_race"/>
</dbReference>
<evidence type="ECO:0000313" key="8">
    <source>
        <dbReference type="EMBL" id="CEF55646.1"/>
    </source>
</evidence>
<dbReference type="AlphaFoldDB" id="A0A0U5BIQ3"/>